<dbReference type="InterPro" id="IPR034660">
    <property type="entry name" value="DinB/YfiT-like"/>
</dbReference>
<reference evidence="2" key="1">
    <citation type="journal article" date="2014" name="Int. J. Syst. Evol. Microbiol.">
        <title>Complete genome of a new Firmicutes species belonging to the dominant human colonic microbiota ('Ruminococcus bicirculans') reveals two chromosomes and a selective capacity to utilize plant glucans.</title>
        <authorList>
            <consortium name="NISC Comparative Sequencing Program"/>
            <person name="Wegmann U."/>
            <person name="Louis P."/>
            <person name="Goesmann A."/>
            <person name="Henrissat B."/>
            <person name="Duncan S.H."/>
            <person name="Flint H.J."/>
        </authorList>
    </citation>
    <scope>NUCLEOTIDE SEQUENCE</scope>
    <source>
        <strain evidence="2">CGMCC 4.5581</strain>
    </source>
</reference>
<accession>A0A846LLS6</accession>
<dbReference type="Proteomes" id="UP000552836">
    <property type="component" value="Unassembled WGS sequence"/>
</dbReference>
<evidence type="ECO:0000313" key="3">
    <source>
        <dbReference type="EMBL" id="NIH68351.1"/>
    </source>
</evidence>
<dbReference type="Proteomes" id="UP000648663">
    <property type="component" value="Unassembled WGS sequence"/>
</dbReference>
<sequence>MTPPLSPPAAVRVAASLATTALVAVRPEQLTAPTPCGDFDVRALLDHLGWAALLSQRSATGLPLERDRSSLRPAPFLDGLPAEEWAGALPVELDTAADAWADPAAWEGETVFGTAPMPAGVVGPLMLAEFVLHGWDLARAVGAPYDVPAGLGKAVLAAIEPLAELGRDSGWYGPAVAVPTEAAAFDRALGLAGRDPGWRA</sequence>
<evidence type="ECO:0000313" key="2">
    <source>
        <dbReference type="EMBL" id="GGL56587.1"/>
    </source>
</evidence>
<dbReference type="InterPro" id="IPR017520">
    <property type="entry name" value="CHP03086"/>
</dbReference>
<evidence type="ECO:0000313" key="4">
    <source>
        <dbReference type="Proteomes" id="UP000552836"/>
    </source>
</evidence>
<evidence type="ECO:0000313" key="5">
    <source>
        <dbReference type="Proteomes" id="UP000648663"/>
    </source>
</evidence>
<proteinExistence type="predicted"/>
<organism evidence="3 4">
    <name type="scientific">Modestobacter marinus</name>
    <dbReference type="NCBI Taxonomy" id="477641"/>
    <lineage>
        <taxon>Bacteria</taxon>
        <taxon>Bacillati</taxon>
        <taxon>Actinomycetota</taxon>
        <taxon>Actinomycetes</taxon>
        <taxon>Geodermatophilales</taxon>
        <taxon>Geodermatophilaceae</taxon>
        <taxon>Modestobacter</taxon>
    </lineage>
</organism>
<dbReference type="Gene3D" id="1.20.120.450">
    <property type="entry name" value="dinb family like domain"/>
    <property type="match status" value="1"/>
</dbReference>
<comment type="caution">
    <text evidence="3">The sequence shown here is derived from an EMBL/GenBank/DDBJ whole genome shotgun (WGS) entry which is preliminary data.</text>
</comment>
<dbReference type="EMBL" id="JAAMPA010000001">
    <property type="protein sequence ID" value="NIH68351.1"/>
    <property type="molecule type" value="Genomic_DNA"/>
</dbReference>
<protein>
    <submittedName>
        <fullName evidence="2">TIGR03086 family protein</fullName>
    </submittedName>
    <submittedName>
        <fullName evidence="3">Uncharacterized protein (TIGR03086 family)</fullName>
    </submittedName>
</protein>
<reference evidence="2" key="4">
    <citation type="submission" date="2024-05" db="EMBL/GenBank/DDBJ databases">
        <authorList>
            <person name="Sun Q."/>
            <person name="Zhou Y."/>
        </authorList>
    </citation>
    <scope>NUCLEOTIDE SEQUENCE</scope>
    <source>
        <strain evidence="2">CGMCC 4.5581</strain>
    </source>
</reference>
<keyword evidence="5" id="KW-1185">Reference proteome</keyword>
<name>A0A846LLS6_9ACTN</name>
<reference evidence="5" key="2">
    <citation type="journal article" date="2019" name="Int. J. Syst. Evol. Microbiol.">
        <title>The Global Catalogue of Microorganisms (GCM) 10K type strain sequencing project: providing services to taxonomists for standard genome sequencing and annotation.</title>
        <authorList>
            <consortium name="The Broad Institute Genomics Platform"/>
            <consortium name="The Broad Institute Genome Sequencing Center for Infectious Disease"/>
            <person name="Wu L."/>
            <person name="Ma J."/>
        </authorList>
    </citation>
    <scope>NUCLEOTIDE SEQUENCE [LARGE SCALE GENOMIC DNA]</scope>
    <source>
        <strain evidence="5">CGMCC 4.5581</strain>
    </source>
</reference>
<dbReference type="RefSeq" id="WP_166755582.1">
    <property type="nucleotide sequence ID" value="NZ_BAABJU010000023.1"/>
</dbReference>
<dbReference type="EMBL" id="BMMI01000002">
    <property type="protein sequence ID" value="GGL56587.1"/>
    <property type="molecule type" value="Genomic_DNA"/>
</dbReference>
<dbReference type="AlphaFoldDB" id="A0A846LLS6"/>
<evidence type="ECO:0000259" key="1">
    <source>
        <dbReference type="Pfam" id="PF11716"/>
    </source>
</evidence>
<dbReference type="Pfam" id="PF11716">
    <property type="entry name" value="MDMPI_N"/>
    <property type="match status" value="1"/>
</dbReference>
<dbReference type="NCBIfam" id="TIGR03086">
    <property type="entry name" value="TIGR03086 family metal-binding protein"/>
    <property type="match status" value="1"/>
</dbReference>
<feature type="domain" description="Mycothiol-dependent maleylpyruvate isomerase metal-binding" evidence="1">
    <location>
        <begin position="20"/>
        <end position="138"/>
    </location>
</feature>
<dbReference type="InterPro" id="IPR017517">
    <property type="entry name" value="Maleyloyr_isom"/>
</dbReference>
<dbReference type="InterPro" id="IPR024344">
    <property type="entry name" value="MDMPI_metal-binding"/>
</dbReference>
<dbReference type="NCBIfam" id="TIGR03083">
    <property type="entry name" value="maleylpyruvate isomerase family mycothiol-dependent enzyme"/>
    <property type="match status" value="1"/>
</dbReference>
<reference evidence="3 4" key="3">
    <citation type="submission" date="2020-02" db="EMBL/GenBank/DDBJ databases">
        <title>Sequencing the genomes of 1000 actinobacteria strains.</title>
        <authorList>
            <person name="Klenk H.-P."/>
        </authorList>
    </citation>
    <scope>NUCLEOTIDE SEQUENCE [LARGE SCALE GENOMIC DNA]</scope>
    <source>
        <strain evidence="3 4">DSM 45201</strain>
    </source>
</reference>
<dbReference type="SUPFAM" id="SSF109854">
    <property type="entry name" value="DinB/YfiT-like putative metalloenzymes"/>
    <property type="match status" value="1"/>
</dbReference>
<gene>
    <name evidence="3" type="ORF">FB380_002797</name>
    <name evidence="2" type="ORF">GCM10011589_10700</name>
</gene>
<dbReference type="GO" id="GO:0046872">
    <property type="term" value="F:metal ion binding"/>
    <property type="evidence" value="ECO:0007669"/>
    <property type="project" value="InterPro"/>
</dbReference>